<keyword evidence="4" id="KW-1185">Reference proteome</keyword>
<dbReference type="Proteomes" id="UP001275315">
    <property type="component" value="Unassembled WGS sequence"/>
</dbReference>
<comment type="caution">
    <text evidence="3">The sequence shown here is derived from an EMBL/GenBank/DDBJ whole genome shotgun (WGS) entry which is preliminary data.</text>
</comment>
<reference evidence="3 4" key="1">
    <citation type="submission" date="2023-10" db="EMBL/GenBank/DDBJ databases">
        <title>Virgibacillus soli CC-YMP-6 genome.</title>
        <authorList>
            <person name="Miliotis G."/>
            <person name="Sengupta P."/>
            <person name="Hameed A."/>
            <person name="Chuvochina M."/>
            <person name="Mcdonagh F."/>
            <person name="Simpson A.C."/>
            <person name="Singh N.K."/>
            <person name="Rekha P.D."/>
            <person name="Raman K."/>
            <person name="Hugenholtz P."/>
            <person name="Venkateswaran K."/>
        </authorList>
    </citation>
    <scope>NUCLEOTIDE SEQUENCE [LARGE SCALE GENOMIC DNA]</scope>
    <source>
        <strain evidence="3 4">CC-YMP-6</strain>
    </source>
</reference>
<accession>A0ABU5CQE5</accession>
<dbReference type="EMBL" id="JAWDIQ010000001">
    <property type="protein sequence ID" value="MDY0408571.1"/>
    <property type="molecule type" value="Genomic_DNA"/>
</dbReference>
<dbReference type="SUPFAM" id="SSF54106">
    <property type="entry name" value="LysM domain"/>
    <property type="match status" value="1"/>
</dbReference>
<evidence type="ECO:0000313" key="4">
    <source>
        <dbReference type="Proteomes" id="UP001275315"/>
    </source>
</evidence>
<feature type="region of interest" description="Disordered" evidence="1">
    <location>
        <begin position="155"/>
        <end position="191"/>
    </location>
</feature>
<name>A0ABU5CQE5_9BACI</name>
<sequence>MERRLDDVENSYRTKRRYIVDIAKKYGVDFEELKSMNTQISSPDMIMPGMKIKVPGTAKHVKKETQKKEQVKTPYKEVPIHPQPVIQPDDHKKKKEVQIESPSLQMPKPPAPKLPPIQQVPETPVIPQMPLQPIMQMPIMEQEMKNYTTINFPEIPIHHHPKEEKVEKKPVKKKEKPKKEQKPVAQPAPAPVPMPYTPMPMLPQMPFCCLMMHPCQHQWSVPVPMPCEAPMPLMDPMHFAPFHKWQGQPMPVPMQGGGDCGCGEANVGVVNHPTSLPHSHSHGSLMQQPPEQSQMHTYPPQSQFQTNFYPTPPGFSPYRKDDEEEKNENE</sequence>
<protein>
    <submittedName>
        <fullName evidence="3">LysM peptidoglycan-binding domain-containing protein</fullName>
    </submittedName>
</protein>
<feature type="domain" description="LysM" evidence="2">
    <location>
        <begin position="8"/>
        <end position="54"/>
    </location>
</feature>
<organism evidence="3 4">
    <name type="scientific">Paracerasibacillus soli</name>
    <dbReference type="NCBI Taxonomy" id="480284"/>
    <lineage>
        <taxon>Bacteria</taxon>
        <taxon>Bacillati</taxon>
        <taxon>Bacillota</taxon>
        <taxon>Bacilli</taxon>
        <taxon>Bacillales</taxon>
        <taxon>Bacillaceae</taxon>
        <taxon>Paracerasibacillus</taxon>
    </lineage>
</organism>
<dbReference type="PROSITE" id="PS51782">
    <property type="entry name" value="LYSM"/>
    <property type="match status" value="1"/>
</dbReference>
<dbReference type="InterPro" id="IPR018392">
    <property type="entry name" value="LysM"/>
</dbReference>
<dbReference type="RefSeq" id="WP_320379296.1">
    <property type="nucleotide sequence ID" value="NZ_JAWDIQ010000001.1"/>
</dbReference>
<feature type="compositionally biased region" description="Polar residues" evidence="1">
    <location>
        <begin position="272"/>
        <end position="309"/>
    </location>
</feature>
<evidence type="ECO:0000313" key="3">
    <source>
        <dbReference type="EMBL" id="MDY0408571.1"/>
    </source>
</evidence>
<dbReference type="CDD" id="cd00118">
    <property type="entry name" value="LysM"/>
    <property type="match status" value="1"/>
</dbReference>
<evidence type="ECO:0000259" key="2">
    <source>
        <dbReference type="PROSITE" id="PS51782"/>
    </source>
</evidence>
<dbReference type="InterPro" id="IPR036779">
    <property type="entry name" value="LysM_dom_sf"/>
</dbReference>
<dbReference type="Gene3D" id="3.10.350.10">
    <property type="entry name" value="LysM domain"/>
    <property type="match status" value="1"/>
</dbReference>
<feature type="region of interest" description="Disordered" evidence="1">
    <location>
        <begin position="272"/>
        <end position="330"/>
    </location>
</feature>
<dbReference type="Pfam" id="PF01476">
    <property type="entry name" value="LysM"/>
    <property type="match status" value="1"/>
</dbReference>
<dbReference type="SMART" id="SM00257">
    <property type="entry name" value="LysM"/>
    <property type="match status" value="1"/>
</dbReference>
<evidence type="ECO:0000256" key="1">
    <source>
        <dbReference type="SAM" id="MobiDB-lite"/>
    </source>
</evidence>
<proteinExistence type="predicted"/>
<gene>
    <name evidence="3" type="ORF">RWD45_08385</name>
</gene>